<dbReference type="RefSeq" id="WP_094921434.1">
    <property type="nucleotide sequence ID" value="NZ_NPIA01000001.1"/>
</dbReference>
<name>A0A263BXT7_9BACI</name>
<dbReference type="InterPro" id="IPR023378">
    <property type="entry name" value="YheA/YmcA-like_dom_sf"/>
</dbReference>
<dbReference type="InterPro" id="IPR052767">
    <property type="entry name" value="Bact_com_dev_regulator"/>
</dbReference>
<reference evidence="2" key="1">
    <citation type="submission" date="2017-08" db="EMBL/GenBank/DDBJ databases">
        <authorList>
            <person name="Huang Z."/>
        </authorList>
    </citation>
    <scope>NUCLEOTIDE SEQUENCE [LARGE SCALE GENOMIC DNA]</scope>
    <source>
        <strain evidence="2">SA5d-4</strain>
    </source>
</reference>
<dbReference type="Proteomes" id="UP000217083">
    <property type="component" value="Unassembled WGS sequence"/>
</dbReference>
<dbReference type="AlphaFoldDB" id="A0A263BXT7"/>
<sequence length="146" mass="16272">MLATQTSVDILDQADILANLILQSEVFDDYKTSKCKVKNNLDLQKLIRDFNKMKEKYEEVQRFGKYHPNYTEVSQQTREMKRTVDLHEDVIAFKKAEKSLEALLNEVSRVIADAVSPLIKVPTGNPFFDSMSCSGGCATGGGCGCG</sequence>
<protein>
    <submittedName>
        <fullName evidence="1">Regulator</fullName>
    </submittedName>
</protein>
<comment type="caution">
    <text evidence="1">The sequence shown here is derived from an EMBL/GenBank/DDBJ whole genome shotgun (WGS) entry which is preliminary data.</text>
</comment>
<keyword evidence="2" id="KW-1185">Reference proteome</keyword>
<dbReference type="EMBL" id="NPIA01000001">
    <property type="protein sequence ID" value="OZM58480.1"/>
    <property type="molecule type" value="Genomic_DNA"/>
</dbReference>
<dbReference type="SUPFAM" id="SSF158622">
    <property type="entry name" value="YheA/YmcA-like"/>
    <property type="match status" value="1"/>
</dbReference>
<dbReference type="InterPro" id="IPR010368">
    <property type="entry name" value="Com_YlbF"/>
</dbReference>
<dbReference type="Pfam" id="PF06133">
    <property type="entry name" value="Com_YlbF"/>
    <property type="match status" value="1"/>
</dbReference>
<evidence type="ECO:0000313" key="1">
    <source>
        <dbReference type="EMBL" id="OZM58480.1"/>
    </source>
</evidence>
<gene>
    <name evidence="1" type="ORF">CIB95_02620</name>
</gene>
<evidence type="ECO:0000313" key="2">
    <source>
        <dbReference type="Proteomes" id="UP000217083"/>
    </source>
</evidence>
<dbReference type="PANTHER" id="PTHR38448:SF2">
    <property type="entry name" value="REGULATORY PROTEIN YLBF"/>
    <property type="match status" value="1"/>
</dbReference>
<reference evidence="1 2" key="2">
    <citation type="submission" date="2017-09" db="EMBL/GenBank/DDBJ databases">
        <title>Bacillus patelloidae sp. nov., isolated from the intestinal tract of a marine limpet.</title>
        <authorList>
            <person name="Liu R."/>
            <person name="Dong C."/>
            <person name="Shao Z."/>
        </authorList>
    </citation>
    <scope>NUCLEOTIDE SEQUENCE [LARGE SCALE GENOMIC DNA]</scope>
    <source>
        <strain evidence="1 2">SA5d-4</strain>
    </source>
</reference>
<dbReference type="PANTHER" id="PTHR38448">
    <property type="entry name" value="REGULATORY PROTEIN YLBF-RELATED"/>
    <property type="match status" value="1"/>
</dbReference>
<dbReference type="Gene3D" id="1.20.1500.10">
    <property type="entry name" value="YheA/YmcA-like"/>
    <property type="match status" value="1"/>
</dbReference>
<organism evidence="1 2">
    <name type="scientific">Lottiidibacillus patelloidae</name>
    <dbReference type="NCBI Taxonomy" id="2670334"/>
    <lineage>
        <taxon>Bacteria</taxon>
        <taxon>Bacillati</taxon>
        <taxon>Bacillota</taxon>
        <taxon>Bacilli</taxon>
        <taxon>Bacillales</taxon>
        <taxon>Bacillaceae</taxon>
        <taxon>Lottiidibacillus</taxon>
    </lineage>
</organism>
<proteinExistence type="predicted"/>
<accession>A0A263BXT7</accession>